<name>A0ABP8IWC3_9BACT</name>
<dbReference type="Gene3D" id="3.40.430.10">
    <property type="entry name" value="Dihydrofolate Reductase, subunit A"/>
    <property type="match status" value="1"/>
</dbReference>
<dbReference type="SUPFAM" id="SSF53597">
    <property type="entry name" value="Dihydrofolate reductase-like"/>
    <property type="match status" value="1"/>
</dbReference>
<proteinExistence type="predicted"/>
<organism evidence="2 3">
    <name type="scientific">Hymenobacter koreensis</name>
    <dbReference type="NCBI Taxonomy" id="1084523"/>
    <lineage>
        <taxon>Bacteria</taxon>
        <taxon>Pseudomonadati</taxon>
        <taxon>Bacteroidota</taxon>
        <taxon>Cytophagia</taxon>
        <taxon>Cytophagales</taxon>
        <taxon>Hymenobacteraceae</taxon>
        <taxon>Hymenobacter</taxon>
    </lineage>
</organism>
<dbReference type="Proteomes" id="UP001500454">
    <property type="component" value="Unassembled WGS sequence"/>
</dbReference>
<keyword evidence="3" id="KW-1185">Reference proteome</keyword>
<dbReference type="PANTHER" id="PTHR38011">
    <property type="entry name" value="DIHYDROFOLATE REDUCTASE FAMILY PROTEIN (AFU_ORTHOLOGUE AFUA_8G06820)"/>
    <property type="match status" value="1"/>
</dbReference>
<dbReference type="Pfam" id="PF01872">
    <property type="entry name" value="RibD_C"/>
    <property type="match status" value="1"/>
</dbReference>
<dbReference type="PANTHER" id="PTHR38011:SF11">
    <property type="entry name" value="2,5-DIAMINO-6-RIBOSYLAMINO-4(3H)-PYRIMIDINONE 5'-PHOSPHATE REDUCTASE"/>
    <property type="match status" value="1"/>
</dbReference>
<sequence>MREIVLYIAATLDGFIADENGGIDFLKPFEDTGEDYGYTELMSSLQAVVMGSRTYEQVLGFDMPWMYPGLTTYVCTQRQLPTDADPGIRLWHGSVTELMEELPHGRTWLIGGGQLIDSFNAAGLVDRLQLAIIPVFLGRGIKLLSVPPAQQKLILQSVKNFPSGLVMLDYRLQKTT</sequence>
<reference evidence="3" key="1">
    <citation type="journal article" date="2019" name="Int. J. Syst. Evol. Microbiol.">
        <title>The Global Catalogue of Microorganisms (GCM) 10K type strain sequencing project: providing services to taxonomists for standard genome sequencing and annotation.</title>
        <authorList>
            <consortium name="The Broad Institute Genomics Platform"/>
            <consortium name="The Broad Institute Genome Sequencing Center for Infectious Disease"/>
            <person name="Wu L."/>
            <person name="Ma J."/>
        </authorList>
    </citation>
    <scope>NUCLEOTIDE SEQUENCE [LARGE SCALE GENOMIC DNA]</scope>
    <source>
        <strain evidence="3">JCM 17924</strain>
    </source>
</reference>
<evidence type="ECO:0000259" key="1">
    <source>
        <dbReference type="Pfam" id="PF01872"/>
    </source>
</evidence>
<dbReference type="RefSeq" id="WP_345221965.1">
    <property type="nucleotide sequence ID" value="NZ_BAABHA010000002.1"/>
</dbReference>
<evidence type="ECO:0000313" key="2">
    <source>
        <dbReference type="EMBL" id="GAA4376329.1"/>
    </source>
</evidence>
<accession>A0ABP8IWC3</accession>
<gene>
    <name evidence="2" type="ORF">GCM10023186_10060</name>
</gene>
<feature type="domain" description="Bacterial bifunctional deaminase-reductase C-terminal" evidence="1">
    <location>
        <begin position="4"/>
        <end position="166"/>
    </location>
</feature>
<dbReference type="InterPro" id="IPR024072">
    <property type="entry name" value="DHFR-like_dom_sf"/>
</dbReference>
<evidence type="ECO:0000313" key="3">
    <source>
        <dbReference type="Proteomes" id="UP001500454"/>
    </source>
</evidence>
<dbReference type="InterPro" id="IPR050765">
    <property type="entry name" value="Riboflavin_Biosynth_HTPR"/>
</dbReference>
<comment type="caution">
    <text evidence="2">The sequence shown here is derived from an EMBL/GenBank/DDBJ whole genome shotgun (WGS) entry which is preliminary data.</text>
</comment>
<dbReference type="InterPro" id="IPR002734">
    <property type="entry name" value="RibDG_C"/>
</dbReference>
<protein>
    <submittedName>
        <fullName evidence="2">Dihydrofolate reductase family protein</fullName>
    </submittedName>
</protein>
<dbReference type="EMBL" id="BAABHA010000002">
    <property type="protein sequence ID" value="GAA4376329.1"/>
    <property type="molecule type" value="Genomic_DNA"/>
</dbReference>